<sequence length="71" mass="8109">MNNQDVIADLLNDIATKLKLINMQVLKPEGFKEDAIEDLKFLHKMVMNKPHFSPSEMQAIVEEIGSLKVQK</sequence>
<keyword evidence="2" id="KW-1185">Reference proteome</keyword>
<dbReference type="Pfam" id="PF06569">
    <property type="entry name" value="DUF1128"/>
    <property type="match status" value="1"/>
</dbReference>
<proteinExistence type="predicted"/>
<gene>
    <name evidence="1" type="ORF">SAMN05877753_104101</name>
</gene>
<evidence type="ECO:0000313" key="1">
    <source>
        <dbReference type="EMBL" id="SNX70403.1"/>
    </source>
</evidence>
<protein>
    <submittedName>
        <fullName evidence="1">Uncharacterized protein YfkK (UPF0435 family)</fullName>
    </submittedName>
</protein>
<dbReference type="Proteomes" id="UP000219546">
    <property type="component" value="Unassembled WGS sequence"/>
</dbReference>
<organism evidence="1 2">
    <name type="scientific">Bacillus oleivorans</name>
    <dbReference type="NCBI Taxonomy" id="1448271"/>
    <lineage>
        <taxon>Bacteria</taxon>
        <taxon>Bacillati</taxon>
        <taxon>Bacillota</taxon>
        <taxon>Bacilli</taxon>
        <taxon>Bacillales</taxon>
        <taxon>Bacillaceae</taxon>
        <taxon>Bacillus</taxon>
    </lineage>
</organism>
<dbReference type="OrthoDB" id="2361695at2"/>
<dbReference type="InterPro" id="IPR009507">
    <property type="entry name" value="UPF0435"/>
</dbReference>
<evidence type="ECO:0000313" key="2">
    <source>
        <dbReference type="Proteomes" id="UP000219546"/>
    </source>
</evidence>
<dbReference type="EMBL" id="OAOP01000004">
    <property type="protein sequence ID" value="SNX70403.1"/>
    <property type="molecule type" value="Genomic_DNA"/>
</dbReference>
<dbReference type="RefSeq" id="WP_097158507.1">
    <property type="nucleotide sequence ID" value="NZ_JBEPMQ010000010.1"/>
</dbReference>
<dbReference type="AlphaFoldDB" id="A0A285CTX4"/>
<accession>A0A285CTX4</accession>
<name>A0A285CTX4_9BACI</name>
<reference evidence="1 2" key="1">
    <citation type="submission" date="2017-08" db="EMBL/GenBank/DDBJ databases">
        <authorList>
            <person name="de Groot N.N."/>
        </authorList>
    </citation>
    <scope>NUCLEOTIDE SEQUENCE [LARGE SCALE GENOMIC DNA]</scope>
    <source>
        <strain evidence="1 2">JC228</strain>
    </source>
</reference>